<dbReference type="RefSeq" id="WP_111592445.1">
    <property type="nucleotide sequence ID" value="NZ_QLMA01000004.1"/>
</dbReference>
<dbReference type="InterPro" id="IPR013783">
    <property type="entry name" value="Ig-like_fold"/>
</dbReference>
<dbReference type="InterPro" id="IPR035986">
    <property type="entry name" value="PKD_dom_sf"/>
</dbReference>
<dbReference type="Proteomes" id="UP000249819">
    <property type="component" value="Unassembled WGS sequence"/>
</dbReference>
<dbReference type="AlphaFoldDB" id="A0A327VXW9"/>
<dbReference type="OrthoDB" id="625527at2"/>
<protein>
    <submittedName>
        <fullName evidence="1">Uncharacterized protein</fullName>
    </submittedName>
</protein>
<name>A0A327VXW9_9BACT</name>
<dbReference type="SUPFAM" id="SSF49299">
    <property type="entry name" value="PKD domain"/>
    <property type="match status" value="1"/>
</dbReference>
<dbReference type="InterPro" id="IPR009003">
    <property type="entry name" value="Peptidase_S1_PA"/>
</dbReference>
<comment type="caution">
    <text evidence="1">The sequence shown here is derived from an EMBL/GenBank/DDBJ whole genome shotgun (WGS) entry which is preliminary data.</text>
</comment>
<sequence>MNTQVGNIIPYFDERKRPLMGGLMVSSDDMMGTLGCFARRKSDDALVLLSNYHVLHAKSGTEIYQPKETSCSCLENNKVAIYGDGGDISTNYNTMDAAYAVIQLPADDASAAKIENKVRELGYFKSENGKDVFVPGMGYIKGTAKVQPGDKVRKVGIVTGLTQGTVRKIDAVIGVTGTDGQPNRQYIQMITIYPDPPYLKFSEHGDSGAVIVNNKNEVVGVLMSSKNKGLINGDTPHSAACHIHTVLNKLGLNIFSAPEAKITATTPVSGPAPLMITLDSSSSQLGNAPIIDYLWTVTVKGNMAVTDTFKTPSIQYSFNTVGKHTIVLDILDANHQSSSAAIEVEVTVAGSSSSFAVEVRENEQLLMGSEPLSDFLQLLKTSEKGKDAIEFIHTFQTEIFQLLRKNRKVQLVWYRKSGPKFMAAMVKGLYNPNERLVKEIDGLTLQSLLLQMVAVLEEEGSTGLKEAISKHRLTVYNLLHDHNTAKSIFEAMSISQ</sequence>
<organism evidence="1 2">
    <name type="scientific">Chitinophaga dinghuensis</name>
    <dbReference type="NCBI Taxonomy" id="1539050"/>
    <lineage>
        <taxon>Bacteria</taxon>
        <taxon>Pseudomonadati</taxon>
        <taxon>Bacteroidota</taxon>
        <taxon>Chitinophagia</taxon>
        <taxon>Chitinophagales</taxon>
        <taxon>Chitinophagaceae</taxon>
        <taxon>Chitinophaga</taxon>
    </lineage>
</organism>
<reference evidence="1 2" key="1">
    <citation type="submission" date="2018-06" db="EMBL/GenBank/DDBJ databases">
        <title>Genomic Encyclopedia of Archaeal and Bacterial Type Strains, Phase II (KMG-II): from individual species to whole genera.</title>
        <authorList>
            <person name="Goeker M."/>
        </authorList>
    </citation>
    <scope>NUCLEOTIDE SEQUENCE [LARGE SCALE GENOMIC DNA]</scope>
    <source>
        <strain evidence="1 2">DSM 29821</strain>
    </source>
</reference>
<evidence type="ECO:0000313" key="2">
    <source>
        <dbReference type="Proteomes" id="UP000249819"/>
    </source>
</evidence>
<evidence type="ECO:0000313" key="1">
    <source>
        <dbReference type="EMBL" id="RAJ81881.1"/>
    </source>
</evidence>
<dbReference type="InterPro" id="IPR043504">
    <property type="entry name" value="Peptidase_S1_PA_chymotrypsin"/>
</dbReference>
<dbReference type="Gene3D" id="2.60.40.10">
    <property type="entry name" value="Immunoglobulins"/>
    <property type="match status" value="1"/>
</dbReference>
<proteinExistence type="predicted"/>
<accession>A0A327VXW9</accession>
<gene>
    <name evidence="1" type="ORF">CLV59_104106</name>
</gene>
<dbReference type="EMBL" id="QLMA01000004">
    <property type="protein sequence ID" value="RAJ81881.1"/>
    <property type="molecule type" value="Genomic_DNA"/>
</dbReference>
<keyword evidence="2" id="KW-1185">Reference proteome</keyword>
<dbReference type="SUPFAM" id="SSF50494">
    <property type="entry name" value="Trypsin-like serine proteases"/>
    <property type="match status" value="1"/>
</dbReference>
<dbReference type="Gene3D" id="2.40.10.10">
    <property type="entry name" value="Trypsin-like serine proteases"/>
    <property type="match status" value="2"/>
</dbReference>